<dbReference type="OrthoDB" id="120315at2"/>
<dbReference type="InterPro" id="IPR013087">
    <property type="entry name" value="Znf_C2H2_type"/>
</dbReference>
<keyword evidence="3" id="KW-1185">Reference proteome</keyword>
<protein>
    <recommendedName>
        <fullName evidence="1">UBP-type domain-containing protein</fullName>
    </recommendedName>
</protein>
<organism evidence="2 3">
    <name type="scientific">Scytonema hofmannii PCC 7110</name>
    <dbReference type="NCBI Taxonomy" id="128403"/>
    <lineage>
        <taxon>Bacteria</taxon>
        <taxon>Bacillati</taxon>
        <taxon>Cyanobacteriota</taxon>
        <taxon>Cyanophyceae</taxon>
        <taxon>Nostocales</taxon>
        <taxon>Scytonemataceae</taxon>
        <taxon>Scytonema</taxon>
    </lineage>
</organism>
<dbReference type="GO" id="GO:0008270">
    <property type="term" value="F:zinc ion binding"/>
    <property type="evidence" value="ECO:0007669"/>
    <property type="project" value="InterPro"/>
</dbReference>
<dbReference type="EMBL" id="ANNX02000012">
    <property type="protein sequence ID" value="KYC44133.1"/>
    <property type="molecule type" value="Genomic_DNA"/>
</dbReference>
<dbReference type="RefSeq" id="WP_017741450.1">
    <property type="nucleotide sequence ID" value="NZ_KQ976354.1"/>
</dbReference>
<sequence length="91" mass="10612">MTCEHLNNLIVENLISKAAYPIFRCEECIKINSRWVHLRICQTCGKMLCCDSSKHQHARRHYEATNHAVVSSAELGELWLWCFADEQGKEY</sequence>
<reference evidence="2 3" key="1">
    <citation type="journal article" date="2013" name="Genome Biol. Evol.">
        <title>Genomes of Stigonematalean cyanobacteria (subsection V) and the evolution of oxygenic photosynthesis from prokaryotes to plastids.</title>
        <authorList>
            <person name="Dagan T."/>
            <person name="Roettger M."/>
            <person name="Stucken K."/>
            <person name="Landan G."/>
            <person name="Koch R."/>
            <person name="Major P."/>
            <person name="Gould S.B."/>
            <person name="Goremykin V.V."/>
            <person name="Rippka R."/>
            <person name="Tandeau de Marsac N."/>
            <person name="Gugger M."/>
            <person name="Lockhart P.J."/>
            <person name="Allen J.F."/>
            <person name="Brune I."/>
            <person name="Maus I."/>
            <person name="Puhler A."/>
            <person name="Martin W.F."/>
        </authorList>
    </citation>
    <scope>NUCLEOTIDE SEQUENCE [LARGE SCALE GENOMIC DNA]</scope>
    <source>
        <strain evidence="2 3">PCC 7110</strain>
    </source>
</reference>
<dbReference type="Gene3D" id="3.30.40.10">
    <property type="entry name" value="Zinc/RING finger domain, C3HC4 (zinc finger)"/>
    <property type="match status" value="1"/>
</dbReference>
<gene>
    <name evidence="2" type="ORF">WA1_03075</name>
</gene>
<dbReference type="Pfam" id="PF02148">
    <property type="entry name" value="zf-UBP"/>
    <property type="match status" value="1"/>
</dbReference>
<dbReference type="AlphaFoldDB" id="A0A139XHK7"/>
<dbReference type="InterPro" id="IPR013083">
    <property type="entry name" value="Znf_RING/FYVE/PHD"/>
</dbReference>
<dbReference type="InterPro" id="IPR001607">
    <property type="entry name" value="Znf_UBP"/>
</dbReference>
<name>A0A139XHK7_9CYAN</name>
<dbReference type="PROSITE" id="PS00028">
    <property type="entry name" value="ZINC_FINGER_C2H2_1"/>
    <property type="match status" value="1"/>
</dbReference>
<evidence type="ECO:0000259" key="1">
    <source>
        <dbReference type="PROSITE" id="PS50271"/>
    </source>
</evidence>
<dbReference type="Proteomes" id="UP000076925">
    <property type="component" value="Unassembled WGS sequence"/>
</dbReference>
<feature type="domain" description="UBP-type" evidence="1">
    <location>
        <begin position="1"/>
        <end position="91"/>
    </location>
</feature>
<evidence type="ECO:0000313" key="2">
    <source>
        <dbReference type="EMBL" id="KYC44133.1"/>
    </source>
</evidence>
<comment type="caution">
    <text evidence="2">The sequence shown here is derived from an EMBL/GenBank/DDBJ whole genome shotgun (WGS) entry which is preliminary data.</text>
</comment>
<dbReference type="STRING" id="128403.WA1_03075"/>
<proteinExistence type="predicted"/>
<dbReference type="PROSITE" id="PS50271">
    <property type="entry name" value="ZF_UBP"/>
    <property type="match status" value="1"/>
</dbReference>
<evidence type="ECO:0000313" key="3">
    <source>
        <dbReference type="Proteomes" id="UP000076925"/>
    </source>
</evidence>
<dbReference type="SUPFAM" id="SSF57850">
    <property type="entry name" value="RING/U-box"/>
    <property type="match status" value="1"/>
</dbReference>
<accession>A0A139XHK7</accession>